<proteinExistence type="predicted"/>
<sequence length="63" mass="6626">MPTGRYARTGTGAGVQGACPLAGVWGLGPRCHSGEIMAPSASTPHLISKRAHLTESRALTYRY</sequence>
<keyword evidence="2" id="KW-1185">Reference proteome</keyword>
<protein>
    <submittedName>
        <fullName evidence="1">Uncharacterized protein</fullName>
    </submittedName>
</protein>
<dbReference type="EMBL" id="BSTI01000009">
    <property type="protein sequence ID" value="GLY67721.1"/>
    <property type="molecule type" value="Genomic_DNA"/>
</dbReference>
<evidence type="ECO:0000313" key="1">
    <source>
        <dbReference type="EMBL" id="GLY67721.1"/>
    </source>
</evidence>
<evidence type="ECO:0000313" key="2">
    <source>
        <dbReference type="Proteomes" id="UP001165136"/>
    </source>
</evidence>
<dbReference type="AlphaFoldDB" id="A0A9W6R192"/>
<name>A0A9W6R192_9PSEU</name>
<dbReference type="Proteomes" id="UP001165136">
    <property type="component" value="Unassembled WGS sequence"/>
</dbReference>
<comment type="caution">
    <text evidence="1">The sequence shown here is derived from an EMBL/GenBank/DDBJ whole genome shotgun (WGS) entry which is preliminary data.</text>
</comment>
<gene>
    <name evidence="1" type="ORF">Atai01_43400</name>
</gene>
<organism evidence="1 2">
    <name type="scientific">Amycolatopsis taiwanensis</name>
    <dbReference type="NCBI Taxonomy" id="342230"/>
    <lineage>
        <taxon>Bacteria</taxon>
        <taxon>Bacillati</taxon>
        <taxon>Actinomycetota</taxon>
        <taxon>Actinomycetes</taxon>
        <taxon>Pseudonocardiales</taxon>
        <taxon>Pseudonocardiaceae</taxon>
        <taxon>Amycolatopsis</taxon>
    </lineage>
</organism>
<accession>A0A9W6R192</accession>
<reference evidence="1" key="1">
    <citation type="submission" date="2023-03" db="EMBL/GenBank/DDBJ databases">
        <title>Amycolatopsis taiwanensis NBRC 103393.</title>
        <authorList>
            <person name="Ichikawa N."/>
            <person name="Sato H."/>
            <person name="Tonouchi N."/>
        </authorList>
    </citation>
    <scope>NUCLEOTIDE SEQUENCE</scope>
    <source>
        <strain evidence="1">NBRC 103393</strain>
    </source>
</reference>